<sequence>MPKLILKQFFQKKGGWMGIILVACLTAILSLASYQKVKQKQYLQDLEKLSNEELESLVFKNYPYLEKLPPPTGFPDVPGPNYRWKCGDEEYYDFNHYSRWIIVENIKKSPTEGLTEEFDVLWQRFLLEKAKNNIQLIVIPEYYQPTKDSCKNNLWEKILVEY</sequence>
<reference evidence="3" key="1">
    <citation type="submission" date="2017-09" db="EMBL/GenBank/DDBJ databases">
        <title>Depth-based differentiation of microbial function through sediment-hosted aquifers and enrichment of novel symbionts in the deep terrestrial subsurface.</title>
        <authorList>
            <person name="Probst A.J."/>
            <person name="Ladd B."/>
            <person name="Jarett J.K."/>
            <person name="Geller-Mcgrath D.E."/>
            <person name="Sieber C.M.K."/>
            <person name="Emerson J.B."/>
            <person name="Anantharaman K."/>
            <person name="Thomas B.C."/>
            <person name="Malmstrom R."/>
            <person name="Stieglmeier M."/>
            <person name="Klingl A."/>
            <person name="Woyke T."/>
            <person name="Ryan C.M."/>
            <person name="Banfield J.F."/>
        </authorList>
    </citation>
    <scope>NUCLEOTIDE SEQUENCE [LARGE SCALE GENOMIC DNA]</scope>
</reference>
<gene>
    <name evidence="2" type="ORF">COU82_02180</name>
</gene>
<dbReference type="PROSITE" id="PS51257">
    <property type="entry name" value="PROKAR_LIPOPROTEIN"/>
    <property type="match status" value="1"/>
</dbReference>
<proteinExistence type="predicted"/>
<keyword evidence="1" id="KW-0812">Transmembrane</keyword>
<evidence type="ECO:0000313" key="3">
    <source>
        <dbReference type="Proteomes" id="UP000231648"/>
    </source>
</evidence>
<dbReference type="Proteomes" id="UP000231648">
    <property type="component" value="Unassembled WGS sequence"/>
</dbReference>
<accession>A0A2M8KBW5</accession>
<keyword evidence="1" id="KW-1133">Transmembrane helix</keyword>
<keyword evidence="1" id="KW-0472">Membrane</keyword>
<dbReference type="AlphaFoldDB" id="A0A2M8KBW5"/>
<evidence type="ECO:0000256" key="1">
    <source>
        <dbReference type="SAM" id="Phobius"/>
    </source>
</evidence>
<protein>
    <submittedName>
        <fullName evidence="2">Uncharacterized protein</fullName>
    </submittedName>
</protein>
<feature type="transmembrane region" description="Helical" evidence="1">
    <location>
        <begin position="15"/>
        <end position="34"/>
    </location>
</feature>
<comment type="caution">
    <text evidence="2">The sequence shown here is derived from an EMBL/GenBank/DDBJ whole genome shotgun (WGS) entry which is preliminary data.</text>
</comment>
<name>A0A2M8KBW5_9BACT</name>
<organism evidence="2 3">
    <name type="scientific">Candidatus Portnoybacteria bacterium CG10_big_fil_rev_8_21_14_0_10_38_18</name>
    <dbReference type="NCBI Taxonomy" id="1974813"/>
    <lineage>
        <taxon>Bacteria</taxon>
        <taxon>Candidatus Portnoyibacteriota</taxon>
    </lineage>
</organism>
<dbReference type="EMBL" id="PFDX01000027">
    <property type="protein sequence ID" value="PJE57408.1"/>
    <property type="molecule type" value="Genomic_DNA"/>
</dbReference>
<evidence type="ECO:0000313" key="2">
    <source>
        <dbReference type="EMBL" id="PJE57408.1"/>
    </source>
</evidence>